<organism evidence="2 3">
    <name type="scientific">Cohnella hongkongensis</name>
    <dbReference type="NCBI Taxonomy" id="178337"/>
    <lineage>
        <taxon>Bacteria</taxon>
        <taxon>Bacillati</taxon>
        <taxon>Bacillota</taxon>
        <taxon>Bacilli</taxon>
        <taxon>Bacillales</taxon>
        <taxon>Paenibacillaceae</taxon>
        <taxon>Cohnella</taxon>
    </lineage>
</organism>
<dbReference type="RefSeq" id="WP_378096441.1">
    <property type="nucleotide sequence ID" value="NZ_JBHSEP010000008.1"/>
</dbReference>
<gene>
    <name evidence="2" type="ORF">ACFO3S_13025</name>
</gene>
<proteinExistence type="predicted"/>
<dbReference type="Pfam" id="PF12760">
    <property type="entry name" value="Zn_ribbon_IS1595"/>
    <property type="match status" value="1"/>
</dbReference>
<dbReference type="Proteomes" id="UP001596028">
    <property type="component" value="Unassembled WGS sequence"/>
</dbReference>
<name>A0ABV9FEA5_9BACL</name>
<evidence type="ECO:0000259" key="1">
    <source>
        <dbReference type="Pfam" id="PF12760"/>
    </source>
</evidence>
<evidence type="ECO:0000313" key="2">
    <source>
        <dbReference type="EMBL" id="MFC4599167.1"/>
    </source>
</evidence>
<sequence length="309" mass="35467">MCLKEAAEKFRKFCAMFQEEADCFPYLFRLKWPDGFRCPRCGHPNYYLISTRRIPLYECQSCHAQTSLIAGTIMEGSRTPLHRWFQAIFLHARPLRVNARQLSEAIGVTYKTAWLICHKIRHAMTGKESNRLLSGIVRVSDTIYCKRLTPSFDWHKQEQPLLVGATESDNGALGPIVIRLQSKAPLKDKYARPDTAPFIRDHVNPTDAKNTIVTRRYGRDAHKKLASMGYTVTWWIGRLFLGVGPKHLQAYLYQFCYYYNRSQSSLYVQLLADCIASPTLTYPELTKSARGLRSNRLPRAPRAQSLQSG</sequence>
<protein>
    <submittedName>
        <fullName evidence="2">Transposase</fullName>
    </submittedName>
</protein>
<comment type="caution">
    <text evidence="2">The sequence shown here is derived from an EMBL/GenBank/DDBJ whole genome shotgun (WGS) entry which is preliminary data.</text>
</comment>
<feature type="domain" description="Transposase zinc-ribbon" evidence="1">
    <location>
        <begin position="19"/>
        <end position="65"/>
    </location>
</feature>
<dbReference type="InterPro" id="IPR024442">
    <property type="entry name" value="Transposase_Zn_ribbon"/>
</dbReference>
<dbReference type="EMBL" id="JBHSEP010000008">
    <property type="protein sequence ID" value="MFC4599167.1"/>
    <property type="molecule type" value="Genomic_DNA"/>
</dbReference>
<evidence type="ECO:0000313" key="3">
    <source>
        <dbReference type="Proteomes" id="UP001596028"/>
    </source>
</evidence>
<keyword evidence="3" id="KW-1185">Reference proteome</keyword>
<accession>A0ABV9FEA5</accession>
<reference evidence="3" key="1">
    <citation type="journal article" date="2019" name="Int. J. Syst. Evol. Microbiol.">
        <title>The Global Catalogue of Microorganisms (GCM) 10K type strain sequencing project: providing services to taxonomists for standard genome sequencing and annotation.</title>
        <authorList>
            <consortium name="The Broad Institute Genomics Platform"/>
            <consortium name="The Broad Institute Genome Sequencing Center for Infectious Disease"/>
            <person name="Wu L."/>
            <person name="Ma J."/>
        </authorList>
    </citation>
    <scope>NUCLEOTIDE SEQUENCE [LARGE SCALE GENOMIC DNA]</scope>
    <source>
        <strain evidence="3">CCUG 49571</strain>
    </source>
</reference>